<dbReference type="Pfam" id="PF12697">
    <property type="entry name" value="Abhydrolase_6"/>
    <property type="match status" value="1"/>
</dbReference>
<keyword evidence="1" id="KW-1133">Transmembrane helix</keyword>
<dbReference type="PANTHER" id="PTHR43194:SF2">
    <property type="entry name" value="PEROXISOMAL MEMBRANE PROTEIN LPX1"/>
    <property type="match status" value="1"/>
</dbReference>
<evidence type="ECO:0000259" key="2">
    <source>
        <dbReference type="Pfam" id="PF12697"/>
    </source>
</evidence>
<evidence type="ECO:0000313" key="4">
    <source>
        <dbReference type="Proteomes" id="UP000294530"/>
    </source>
</evidence>
<evidence type="ECO:0000256" key="1">
    <source>
        <dbReference type="SAM" id="Phobius"/>
    </source>
</evidence>
<dbReference type="GeneID" id="94345272"/>
<feature type="domain" description="AB hydrolase-1" evidence="2">
    <location>
        <begin position="9"/>
        <end position="292"/>
    </location>
</feature>
<dbReference type="AlphaFoldDB" id="A0A976NYW0"/>
<name>A0A976NYW0_BRELC</name>
<dbReference type="Proteomes" id="UP000294530">
    <property type="component" value="Unassembled WGS sequence"/>
</dbReference>
<comment type="caution">
    <text evidence="3">The sequence shown here is derived from an EMBL/GenBank/DDBJ whole genome shotgun (WGS) entry which is preliminary data.</text>
</comment>
<dbReference type="InterPro" id="IPR000073">
    <property type="entry name" value="AB_hydrolase_1"/>
</dbReference>
<dbReference type="EMBL" id="SHOA02000001">
    <property type="protein sequence ID" value="TDH73046.1"/>
    <property type="molecule type" value="Genomic_DNA"/>
</dbReference>
<keyword evidence="4" id="KW-1185">Reference proteome</keyword>
<accession>A0A976NYW0</accession>
<protein>
    <recommendedName>
        <fullName evidence="2">AB hydrolase-1 domain-containing protein</fullName>
    </recommendedName>
</protein>
<proteinExistence type="predicted"/>
<keyword evidence="1" id="KW-0812">Transmembrane</keyword>
<dbReference type="SUPFAM" id="SSF53474">
    <property type="entry name" value="alpha/beta-Hydrolases"/>
    <property type="match status" value="1"/>
</dbReference>
<reference evidence="3 4" key="1">
    <citation type="journal article" date="2021" name="Genome Biol.">
        <title>AFLAP: assembly-free linkage analysis pipeline using k-mers from genome sequencing data.</title>
        <authorList>
            <person name="Fletcher K."/>
            <person name="Zhang L."/>
            <person name="Gil J."/>
            <person name="Han R."/>
            <person name="Cavanaugh K."/>
            <person name="Michelmore R."/>
        </authorList>
    </citation>
    <scope>NUCLEOTIDE SEQUENCE [LARGE SCALE GENOMIC DNA]</scope>
    <source>
        <strain evidence="3 4">SF5</strain>
    </source>
</reference>
<dbReference type="PANTHER" id="PTHR43194">
    <property type="entry name" value="HYDROLASE ALPHA/BETA FOLD FAMILY"/>
    <property type="match status" value="1"/>
</dbReference>
<dbReference type="InterPro" id="IPR029058">
    <property type="entry name" value="AB_hydrolase_fold"/>
</dbReference>
<gene>
    <name evidence="3" type="ORF">CCR75_001498</name>
</gene>
<dbReference type="RefSeq" id="XP_067822545.1">
    <property type="nucleotide sequence ID" value="XM_067959601.1"/>
</dbReference>
<keyword evidence="1" id="KW-0472">Membrane</keyword>
<evidence type="ECO:0000313" key="3">
    <source>
        <dbReference type="EMBL" id="TDH73046.1"/>
    </source>
</evidence>
<organism evidence="3 4">
    <name type="scientific">Bremia lactucae</name>
    <name type="common">Lettuce downy mildew</name>
    <dbReference type="NCBI Taxonomy" id="4779"/>
    <lineage>
        <taxon>Eukaryota</taxon>
        <taxon>Sar</taxon>
        <taxon>Stramenopiles</taxon>
        <taxon>Oomycota</taxon>
        <taxon>Peronosporomycetes</taxon>
        <taxon>Peronosporales</taxon>
        <taxon>Peronosporaceae</taxon>
        <taxon>Bremia</taxon>
    </lineage>
</organism>
<dbReference type="Gene3D" id="3.40.50.1820">
    <property type="entry name" value="alpha/beta hydrolase"/>
    <property type="match status" value="1"/>
</dbReference>
<sequence>MMSKTNVTLLFAHGGGFCKETWNPIIRRLKESYVLQNVSTNFTTFDFPYHGDKHDSTVVLSFKVDLSNPIAPRVWNESHDLVHWVAQAVQEQVAKSKDQIRRDDPEGLIQHKFIGIGHSMGSAGLWATEVAHPGTFDGLILFEPVLTQKSPEISYMIDFFVGLTLQRENSWPSRAVAKDYFCNLKNFAKWDRETLAGYLQGGFYDEEDGTVTLACHPHVEASLYCQPPLWLKDHELQQPKCSITFHWGSRSKLWFRDRFQELERKLPLIYTVREPMKGNSHLLMLENPALAAEKIAQDLELLEPYRRFYSFLKGIPFFVIFVNCASSIMVLKCSDYFI</sequence>
<dbReference type="InterPro" id="IPR050228">
    <property type="entry name" value="Carboxylesterase_BioH"/>
</dbReference>
<dbReference type="OrthoDB" id="94039at2759"/>
<feature type="transmembrane region" description="Helical" evidence="1">
    <location>
        <begin position="308"/>
        <end position="331"/>
    </location>
</feature>
<dbReference type="KEGG" id="blac:94345272"/>